<dbReference type="InParanoid" id="B0DBY7"/>
<name>B0DBY7_LACBS</name>
<reference evidence="2 3" key="1">
    <citation type="journal article" date="2008" name="Nature">
        <title>The genome of Laccaria bicolor provides insights into mycorrhizal symbiosis.</title>
        <authorList>
            <person name="Martin F."/>
            <person name="Aerts A."/>
            <person name="Ahren D."/>
            <person name="Brun A."/>
            <person name="Danchin E.G.J."/>
            <person name="Duchaussoy F."/>
            <person name="Gibon J."/>
            <person name="Kohler A."/>
            <person name="Lindquist E."/>
            <person name="Pereda V."/>
            <person name="Salamov A."/>
            <person name="Shapiro H.J."/>
            <person name="Wuyts J."/>
            <person name="Blaudez D."/>
            <person name="Buee M."/>
            <person name="Brokstein P."/>
            <person name="Canbaeck B."/>
            <person name="Cohen D."/>
            <person name="Courty P.E."/>
            <person name="Coutinho P.M."/>
            <person name="Delaruelle C."/>
            <person name="Detter J.C."/>
            <person name="Deveau A."/>
            <person name="DiFazio S."/>
            <person name="Duplessis S."/>
            <person name="Fraissinet-Tachet L."/>
            <person name="Lucic E."/>
            <person name="Frey-Klett P."/>
            <person name="Fourrey C."/>
            <person name="Feussner I."/>
            <person name="Gay G."/>
            <person name="Grimwood J."/>
            <person name="Hoegger P.J."/>
            <person name="Jain P."/>
            <person name="Kilaru S."/>
            <person name="Labbe J."/>
            <person name="Lin Y.C."/>
            <person name="Legue V."/>
            <person name="Le Tacon F."/>
            <person name="Marmeisse R."/>
            <person name="Melayah D."/>
            <person name="Montanini B."/>
            <person name="Muratet M."/>
            <person name="Nehls U."/>
            <person name="Niculita-Hirzel H."/>
            <person name="Oudot-Le Secq M.P."/>
            <person name="Peter M."/>
            <person name="Quesneville H."/>
            <person name="Rajashekar B."/>
            <person name="Reich M."/>
            <person name="Rouhier N."/>
            <person name="Schmutz J."/>
            <person name="Yin T."/>
            <person name="Chalot M."/>
            <person name="Henrissat B."/>
            <person name="Kuees U."/>
            <person name="Lucas S."/>
            <person name="Van de Peer Y."/>
            <person name="Podila G.K."/>
            <person name="Polle A."/>
            <person name="Pukkila P.J."/>
            <person name="Richardson P.M."/>
            <person name="Rouze P."/>
            <person name="Sanders I.R."/>
            <person name="Stajich J.E."/>
            <person name="Tunlid A."/>
            <person name="Tuskan G."/>
            <person name="Grigoriev I.V."/>
        </authorList>
    </citation>
    <scope>NUCLEOTIDE SEQUENCE [LARGE SCALE GENOMIC DNA]</scope>
    <source>
        <strain evidence="3">S238N-H82 / ATCC MYA-4686</strain>
    </source>
</reference>
<dbReference type="KEGG" id="lbc:LACBIDRAFT_327508"/>
<dbReference type="AlphaFoldDB" id="B0DBY7"/>
<protein>
    <submittedName>
        <fullName evidence="2">Predicted protein</fullName>
    </submittedName>
</protein>
<dbReference type="EMBL" id="DS547103">
    <property type="protein sequence ID" value="EDR07800.1"/>
    <property type="molecule type" value="Genomic_DNA"/>
</dbReference>
<dbReference type="GeneID" id="6077256"/>
<evidence type="ECO:0000313" key="2">
    <source>
        <dbReference type="EMBL" id="EDR07800.1"/>
    </source>
</evidence>
<dbReference type="RefSeq" id="XP_001881589.1">
    <property type="nucleotide sequence ID" value="XM_001881554.1"/>
</dbReference>
<keyword evidence="3" id="KW-1185">Reference proteome</keyword>
<feature type="region of interest" description="Disordered" evidence="1">
    <location>
        <begin position="208"/>
        <end position="259"/>
    </location>
</feature>
<accession>B0DBY7</accession>
<evidence type="ECO:0000313" key="3">
    <source>
        <dbReference type="Proteomes" id="UP000001194"/>
    </source>
</evidence>
<sequence length="259" mass="28274">MPSKSAKAVDITLIVSETVLSALVDAAGSAPFPLLKEAAGSALLILQAVQASLAPRDPRVITDIKYASKYAKKRMIFFFFRSLLLPNRDENKIAGYSKAIEVAFRNFNFECNVDLREQATEIRTDVKEILQDVKHHRDTRDTLVVNTNTNSGNTTTTMVSDSNNNDSISYGDVTSLASPPPILVAPPVTDMTALLSAKKSINATINHNTNSGNTTNTTIMKSNNNSSLTVTGASRNSYRQTPPPSPQRLNFQRGIVPRY</sequence>
<proteinExistence type="predicted"/>
<dbReference type="Proteomes" id="UP000001194">
    <property type="component" value="Unassembled WGS sequence"/>
</dbReference>
<dbReference type="HOGENOM" id="CLU_897332_0_0_1"/>
<dbReference type="OrthoDB" id="3046047at2759"/>
<feature type="compositionally biased region" description="Polar residues" evidence="1">
    <location>
        <begin position="219"/>
        <end position="240"/>
    </location>
</feature>
<feature type="compositionally biased region" description="Low complexity" evidence="1">
    <location>
        <begin position="208"/>
        <end position="218"/>
    </location>
</feature>
<evidence type="ECO:0000256" key="1">
    <source>
        <dbReference type="SAM" id="MobiDB-lite"/>
    </source>
</evidence>
<gene>
    <name evidence="2" type="ORF">LACBIDRAFT_327508</name>
</gene>
<organism evidence="3">
    <name type="scientific">Laccaria bicolor (strain S238N-H82 / ATCC MYA-4686)</name>
    <name type="common">Bicoloured deceiver</name>
    <name type="synonym">Laccaria laccata var. bicolor</name>
    <dbReference type="NCBI Taxonomy" id="486041"/>
    <lineage>
        <taxon>Eukaryota</taxon>
        <taxon>Fungi</taxon>
        <taxon>Dikarya</taxon>
        <taxon>Basidiomycota</taxon>
        <taxon>Agaricomycotina</taxon>
        <taxon>Agaricomycetes</taxon>
        <taxon>Agaricomycetidae</taxon>
        <taxon>Agaricales</taxon>
        <taxon>Agaricineae</taxon>
        <taxon>Hydnangiaceae</taxon>
        <taxon>Laccaria</taxon>
    </lineage>
</organism>